<organism evidence="2 3">
    <name type="scientific">Metabacillus herbersteinensis</name>
    <dbReference type="NCBI Taxonomy" id="283816"/>
    <lineage>
        <taxon>Bacteria</taxon>
        <taxon>Bacillati</taxon>
        <taxon>Bacillota</taxon>
        <taxon>Bacilli</taxon>
        <taxon>Bacillales</taxon>
        <taxon>Bacillaceae</taxon>
        <taxon>Metabacillus</taxon>
    </lineage>
</organism>
<dbReference type="InterPro" id="IPR014748">
    <property type="entry name" value="Enoyl-CoA_hydra_C"/>
</dbReference>
<dbReference type="PANTHER" id="PTHR43802:SF1">
    <property type="entry name" value="IP11341P-RELATED"/>
    <property type="match status" value="1"/>
</dbReference>
<dbReference type="InterPro" id="IPR001753">
    <property type="entry name" value="Enoyl-CoA_hydra/iso"/>
</dbReference>
<dbReference type="PANTHER" id="PTHR43802">
    <property type="entry name" value="ENOYL-COA HYDRATASE"/>
    <property type="match status" value="1"/>
</dbReference>
<dbReference type="SUPFAM" id="SSF52096">
    <property type="entry name" value="ClpP/crotonase"/>
    <property type="match status" value="1"/>
</dbReference>
<name>A0ABV6GFQ8_9BACI</name>
<dbReference type="Gene3D" id="3.90.226.10">
    <property type="entry name" value="2-enoyl-CoA Hydratase, Chain A, domain 1"/>
    <property type="match status" value="1"/>
</dbReference>
<dbReference type="InterPro" id="IPR029045">
    <property type="entry name" value="ClpP/crotonase-like_dom_sf"/>
</dbReference>
<accession>A0ABV6GFQ8</accession>
<evidence type="ECO:0000313" key="3">
    <source>
        <dbReference type="Proteomes" id="UP001589854"/>
    </source>
</evidence>
<dbReference type="Pfam" id="PF00378">
    <property type="entry name" value="ECH_1"/>
    <property type="match status" value="1"/>
</dbReference>
<dbReference type="RefSeq" id="WP_378934927.1">
    <property type="nucleotide sequence ID" value="NZ_JBHLVO010000011.1"/>
</dbReference>
<gene>
    <name evidence="2" type="ORF">ACFFIX_13850</name>
</gene>
<sequence length="271" mass="29457">MSETILIDVQNNIMTITLNRPSVLNAFNEQMLEELLKAYKQADENDEVRVVIVTGSGRAFCSGSDLSGGVETFSSEKSADNYRDTGGKLSLQVYNLKKPVIAAINGTAVGVGITMTLPMDIRIFTKGAKLGFVFGRRGIGPEACSGWFLPKIVGIGKALEWVLTGRMISTEEAHSSGLVNYVVEDALEKALEIAGEIVANTSSVSNAFSRQLLWHMLGTESPANSHLFESKFLHWAGNQADAKEGVAAFIEKRTPTFNMSVNEMPDFIKKS</sequence>
<dbReference type="Gene3D" id="1.10.12.10">
    <property type="entry name" value="Lyase 2-enoyl-coa Hydratase, Chain A, domain 2"/>
    <property type="match status" value="1"/>
</dbReference>
<protein>
    <submittedName>
        <fullName evidence="2">Enoyl-CoA hydratase-related protein</fullName>
    </submittedName>
</protein>
<keyword evidence="3" id="KW-1185">Reference proteome</keyword>
<dbReference type="CDD" id="cd06558">
    <property type="entry name" value="crotonase-like"/>
    <property type="match status" value="1"/>
</dbReference>
<dbReference type="Proteomes" id="UP001589854">
    <property type="component" value="Unassembled WGS sequence"/>
</dbReference>
<comment type="caution">
    <text evidence="2">The sequence shown here is derived from an EMBL/GenBank/DDBJ whole genome shotgun (WGS) entry which is preliminary data.</text>
</comment>
<comment type="similarity">
    <text evidence="1">Belongs to the enoyl-CoA hydratase/isomerase family.</text>
</comment>
<evidence type="ECO:0000313" key="2">
    <source>
        <dbReference type="EMBL" id="MFC0272520.1"/>
    </source>
</evidence>
<dbReference type="NCBIfam" id="NF006109">
    <property type="entry name" value="PRK08260.1"/>
    <property type="match status" value="1"/>
</dbReference>
<reference evidence="2 3" key="1">
    <citation type="submission" date="2024-09" db="EMBL/GenBank/DDBJ databases">
        <authorList>
            <person name="Sun Q."/>
            <person name="Mori K."/>
        </authorList>
    </citation>
    <scope>NUCLEOTIDE SEQUENCE [LARGE SCALE GENOMIC DNA]</scope>
    <source>
        <strain evidence="2 3">CCM 7228</strain>
    </source>
</reference>
<dbReference type="EMBL" id="JBHLVO010000011">
    <property type="protein sequence ID" value="MFC0272520.1"/>
    <property type="molecule type" value="Genomic_DNA"/>
</dbReference>
<evidence type="ECO:0000256" key="1">
    <source>
        <dbReference type="ARBA" id="ARBA00005254"/>
    </source>
</evidence>
<proteinExistence type="inferred from homology"/>